<name>A0A7H0KB71_9CORY</name>
<evidence type="ECO:0000313" key="1">
    <source>
        <dbReference type="EMBL" id="MBA1838288.1"/>
    </source>
</evidence>
<keyword evidence="2" id="KW-1185">Reference proteome</keyword>
<evidence type="ECO:0000313" key="2">
    <source>
        <dbReference type="Proteomes" id="UP000577408"/>
    </source>
</evidence>
<sequence length="208" mass="22515">MAVAGRLNVRWAGGSHSGQAYCSRAPRRCGRAALHCPNLNEGFRLGTVNVYRRCCRPGCGRPAVATLIYAYADSTAVVGPLAPAPDPHAWDLCERHSAHITAPVGWELVRVEHVELDDDAVDAGDDQDDENTDITALAAAVREAGRVTTGLVETGQDPIEYSAEKDFNNPDTSNHPVHRTKRVEEQIAAHKAARRSHLRIVPDPEGGE</sequence>
<proteinExistence type="predicted"/>
<dbReference type="Pfam" id="PF12005">
    <property type="entry name" value="DUF3499"/>
    <property type="match status" value="1"/>
</dbReference>
<protein>
    <submittedName>
        <fullName evidence="1">DUF3499 domain-containing protein</fullName>
    </submittedName>
</protein>
<accession>A0A7H0KB71</accession>
<comment type="caution">
    <text evidence="1">The sequence shown here is derived from an EMBL/GenBank/DDBJ whole genome shotgun (WGS) entry which is preliminary data.</text>
</comment>
<reference evidence="1 2" key="1">
    <citation type="submission" date="2020-05" db="EMBL/GenBank/DDBJ databases">
        <title>Descriptions of Corynebacterium xxxx sp. nov., Corynebacterium yyyy sp. nov. and Corynebacterium zzzz sp. nov.</title>
        <authorList>
            <person name="Zhang G."/>
        </authorList>
    </citation>
    <scope>NUCLEOTIDE SEQUENCE [LARGE SCALE GENOMIC DNA]</scope>
    <source>
        <strain evidence="2">zg-913</strain>
    </source>
</reference>
<organism evidence="1 2">
    <name type="scientific">Corynebacterium wankanglinii</name>
    <dbReference type="NCBI Taxonomy" id="2735136"/>
    <lineage>
        <taxon>Bacteria</taxon>
        <taxon>Bacillati</taxon>
        <taxon>Actinomycetota</taxon>
        <taxon>Actinomycetes</taxon>
        <taxon>Mycobacteriales</taxon>
        <taxon>Corynebacteriaceae</taxon>
        <taxon>Corynebacterium</taxon>
    </lineage>
</organism>
<dbReference type="Proteomes" id="UP000577408">
    <property type="component" value="Unassembled WGS sequence"/>
</dbReference>
<dbReference type="InterPro" id="IPR021888">
    <property type="entry name" value="DUF3499"/>
</dbReference>
<dbReference type="AlphaFoldDB" id="A0A7H0KB71"/>
<dbReference type="EMBL" id="JABFED010000009">
    <property type="protein sequence ID" value="MBA1838288.1"/>
    <property type="molecule type" value="Genomic_DNA"/>
</dbReference>
<gene>
    <name evidence="1" type="ORF">HMA55_10405</name>
</gene>